<feature type="compositionally biased region" description="Basic and acidic residues" evidence="1">
    <location>
        <begin position="58"/>
        <end position="80"/>
    </location>
</feature>
<evidence type="ECO:0000256" key="1">
    <source>
        <dbReference type="SAM" id="MobiDB-lite"/>
    </source>
</evidence>
<feature type="compositionally biased region" description="Polar residues" evidence="1">
    <location>
        <begin position="520"/>
        <end position="530"/>
    </location>
</feature>
<dbReference type="AlphaFoldDB" id="A0A1B9G8D3"/>
<feature type="compositionally biased region" description="Basic and acidic residues" evidence="1">
    <location>
        <begin position="510"/>
        <end position="519"/>
    </location>
</feature>
<dbReference type="InterPro" id="IPR001870">
    <property type="entry name" value="B30.2/SPRY"/>
</dbReference>
<feature type="compositionally biased region" description="Polar residues" evidence="1">
    <location>
        <begin position="129"/>
        <end position="140"/>
    </location>
</feature>
<dbReference type="InterPro" id="IPR050618">
    <property type="entry name" value="Ubq-SigPath_Reg"/>
</dbReference>
<sequence length="1037" mass="115094">MPPNRNHSPPVDPFPPLRRAGSSSSSNTPSYASIAARSHRQRDDGLEDIRRSERSRRVREFERQVSERHWAAEDVDRQDNLDELNMNVHVEPEPIDIDPSPPWRSRHRSTAQAEGEAGPSRSPAALETPSGTTQSRTNAIANGARNPPRDPEEGISTPPPIPSRPSNHSPPSPSPTRPSRPDPTSSSATRLAPMFTLEELLRSQPPRPTEPSSLNSNTNTRPTGQTVRAVLNDRRRRREMAYNFPWGMQMERALPAGAGAGGDLEGDVDAVLNMLEDTSDPLVIPFPIDDSSTSGGRSITRTANRPLDGSASNPTDNANQTITSFLRRRRRNPAPAARSSFQLAYDPEEVLPANYPHPDPEPDVEDENEDEYDSDEERWASRLRIHTFSDGGEREFDVDGPVQAHNPGRSSSNLHRGGNNRRRRSFLNRIGAPPDLRFPEEFQEERMDFPPPLRGRSDATGCEPTNKDTAESVNPVVVRSAGVVRAREEEGQKTSSTTSSPIRKKRKTGSRAEKEEQDMSTRPNYLSDSTLPIETPLPAEFIAPLPRSHLAVSTYKSSDHPPRPLVTFIGCNPTRRDDDATALHTTIPIPVSCGIHYYEVEVINKGIEGFISVGWVREGINLKRLVGWDKGSWGWHGDDGRSFEGSGRGENFSETWTTADTVGCGINFLTGKAFFTKNGKMMGHRFSNLSSGLHPAVGLRSVGESLAINFTGPFKFDVNSYVKSIKDDIVLELESTKVEEIPRLVDQVPCSSISTDHSNDTRSQIASAVEQVGRKSALAQAVQKELKDIESPADPAQAQRDRLDPMEVTTSAFVLDYLQHHGHSRALSLLQNGMAKNGKLDSAAPTTAVDEATYDSKSSDQIRLSDFQSKHQALEWIHRIISSSFDKPLPSLLVAELSGKESLPNTIKASLTIYEFLHLLHISNMTEEDDRALEVVLEKGRTMRMEMTSWSDDDKELVEKAFGILGRPEELKEVFWVEKRKEWANELVKALREINNLNQVSQLEQAIRQTHVVLQTLSEKAPKSGAAFVDLKDVLKV</sequence>
<feature type="compositionally biased region" description="Basic and acidic residues" evidence="1">
    <location>
        <begin position="437"/>
        <end position="448"/>
    </location>
</feature>
<dbReference type="InterPro" id="IPR043136">
    <property type="entry name" value="B30.2/SPRY_sf"/>
</dbReference>
<reference evidence="3" key="3">
    <citation type="submission" date="2014-01" db="EMBL/GenBank/DDBJ databases">
        <title>Evolution of pathogenesis and genome organization in the Tremellales.</title>
        <authorList>
            <person name="Cuomo C."/>
            <person name="Litvintseva A."/>
            <person name="Heitman J."/>
            <person name="Chen Y."/>
            <person name="Sun S."/>
            <person name="Springer D."/>
            <person name="Dromer F."/>
            <person name="Young S."/>
            <person name="Zeng Q."/>
            <person name="Chapman S."/>
            <person name="Gujja S."/>
            <person name="Saif S."/>
            <person name="Birren B."/>
        </authorList>
    </citation>
    <scope>NUCLEOTIDE SEQUENCE</scope>
    <source>
        <strain evidence="3">CBS 10118</strain>
    </source>
</reference>
<dbReference type="Proteomes" id="UP000092730">
    <property type="component" value="Chromosome 2"/>
</dbReference>
<dbReference type="EMBL" id="CP144542">
    <property type="protein sequence ID" value="WVW81423.1"/>
    <property type="molecule type" value="Genomic_DNA"/>
</dbReference>
<dbReference type="Pfam" id="PF00622">
    <property type="entry name" value="SPRY"/>
    <property type="match status" value="1"/>
</dbReference>
<dbReference type="RefSeq" id="XP_019048346.1">
    <property type="nucleotide sequence ID" value="XM_019188784.1"/>
</dbReference>
<feature type="compositionally biased region" description="Low complexity" evidence="1">
    <location>
        <begin position="408"/>
        <end position="417"/>
    </location>
</feature>
<feature type="compositionally biased region" description="Pro residues" evidence="1">
    <location>
        <begin position="157"/>
        <end position="178"/>
    </location>
</feature>
<dbReference type="GeneID" id="30206516"/>
<dbReference type="PANTHER" id="PTHR12864">
    <property type="entry name" value="RAN BINDING PROTEIN 9-RELATED"/>
    <property type="match status" value="1"/>
</dbReference>
<dbReference type="STRING" id="1296100.A0A1B9G8D3"/>
<dbReference type="InterPro" id="IPR013320">
    <property type="entry name" value="ConA-like_dom_sf"/>
</dbReference>
<feature type="compositionally biased region" description="Basic and acidic residues" evidence="1">
    <location>
        <begin position="41"/>
        <end position="52"/>
    </location>
</feature>
<dbReference type="SUPFAM" id="SSF49899">
    <property type="entry name" value="Concanavalin A-like lectins/glucanases"/>
    <property type="match status" value="1"/>
</dbReference>
<organism evidence="3">
    <name type="scientific">Kwoniella bestiolae CBS 10118</name>
    <dbReference type="NCBI Taxonomy" id="1296100"/>
    <lineage>
        <taxon>Eukaryota</taxon>
        <taxon>Fungi</taxon>
        <taxon>Dikarya</taxon>
        <taxon>Basidiomycota</taxon>
        <taxon>Agaricomycotina</taxon>
        <taxon>Tremellomycetes</taxon>
        <taxon>Tremellales</taxon>
        <taxon>Cryptococcaceae</taxon>
        <taxon>Kwoniella</taxon>
    </lineage>
</organism>
<feature type="compositionally biased region" description="Low complexity" evidence="1">
    <location>
        <begin position="288"/>
        <end position="301"/>
    </location>
</feature>
<reference evidence="3" key="1">
    <citation type="submission" date="2013-07" db="EMBL/GenBank/DDBJ databases">
        <title>The Genome Sequence of Cryptococcus bestiolae CBS10118.</title>
        <authorList>
            <consortium name="The Broad Institute Genome Sequencing Platform"/>
            <person name="Cuomo C."/>
            <person name="Litvintseva A."/>
            <person name="Chen Y."/>
            <person name="Heitman J."/>
            <person name="Sun S."/>
            <person name="Springer D."/>
            <person name="Dromer F."/>
            <person name="Young S.K."/>
            <person name="Zeng Q."/>
            <person name="Gargeya S."/>
            <person name="Fitzgerald M."/>
            <person name="Abouelleil A."/>
            <person name="Alvarado L."/>
            <person name="Berlin A.M."/>
            <person name="Chapman S.B."/>
            <person name="Dewar J."/>
            <person name="Goldberg J."/>
            <person name="Griggs A."/>
            <person name="Gujja S."/>
            <person name="Hansen M."/>
            <person name="Howarth C."/>
            <person name="Imamovic A."/>
            <person name="Larimer J."/>
            <person name="McCowan C."/>
            <person name="Murphy C."/>
            <person name="Pearson M."/>
            <person name="Priest M."/>
            <person name="Roberts A."/>
            <person name="Saif S."/>
            <person name="Shea T."/>
            <person name="Sykes S."/>
            <person name="Wortman J."/>
            <person name="Nusbaum C."/>
            <person name="Birren B."/>
        </authorList>
    </citation>
    <scope>NUCLEOTIDE SEQUENCE [LARGE SCALE GENOMIC DNA]</scope>
    <source>
        <strain evidence="3">CBS 10118</strain>
    </source>
</reference>
<protein>
    <recommendedName>
        <fullName evidence="2">B30.2/SPRY domain-containing protein</fullName>
    </recommendedName>
</protein>
<dbReference type="VEuPathDB" id="FungiDB:I302_02117"/>
<evidence type="ECO:0000313" key="3">
    <source>
        <dbReference type="EMBL" id="OCF27276.1"/>
    </source>
</evidence>
<dbReference type="Gene3D" id="2.60.120.920">
    <property type="match status" value="1"/>
</dbReference>
<dbReference type="OrthoDB" id="25503at2759"/>
<feature type="region of interest" description="Disordered" evidence="1">
    <location>
        <begin position="391"/>
        <end position="530"/>
    </location>
</feature>
<evidence type="ECO:0000313" key="5">
    <source>
        <dbReference type="Proteomes" id="UP000092730"/>
    </source>
</evidence>
<dbReference type="PROSITE" id="PS50188">
    <property type="entry name" value="B302_SPRY"/>
    <property type="match status" value="1"/>
</dbReference>
<feature type="compositionally biased region" description="Low complexity" evidence="1">
    <location>
        <begin position="22"/>
        <end position="33"/>
    </location>
</feature>
<reference evidence="4" key="4">
    <citation type="submission" date="2024-02" db="EMBL/GenBank/DDBJ databases">
        <title>Comparative genomics of Cryptococcus and Kwoniella reveals pathogenesis evolution and contrasting modes of karyotype evolution via chromosome fusion or intercentromeric recombination.</title>
        <authorList>
            <person name="Coelho M.A."/>
            <person name="David-Palma M."/>
            <person name="Shea T."/>
            <person name="Bowers K."/>
            <person name="McGinley-Smith S."/>
            <person name="Mohammad A.W."/>
            <person name="Gnirke A."/>
            <person name="Yurkov A.M."/>
            <person name="Nowrousian M."/>
            <person name="Sun S."/>
            <person name="Cuomo C.A."/>
            <person name="Heitman J."/>
        </authorList>
    </citation>
    <scope>NUCLEOTIDE SEQUENCE</scope>
    <source>
        <strain evidence="4">CBS 10118</strain>
    </source>
</reference>
<proteinExistence type="predicted"/>
<feature type="region of interest" description="Disordered" evidence="1">
    <location>
        <begin position="1"/>
        <end position="234"/>
    </location>
</feature>
<dbReference type="SMART" id="SM00449">
    <property type="entry name" value="SPRY"/>
    <property type="match status" value="1"/>
</dbReference>
<evidence type="ECO:0000259" key="2">
    <source>
        <dbReference type="PROSITE" id="PS50188"/>
    </source>
</evidence>
<feature type="region of interest" description="Disordered" evidence="1">
    <location>
        <begin position="784"/>
        <end position="803"/>
    </location>
</feature>
<name>A0A1B9G8D3_9TREE</name>
<keyword evidence="5" id="KW-1185">Reference proteome</keyword>
<feature type="compositionally biased region" description="Acidic residues" evidence="1">
    <location>
        <begin position="361"/>
        <end position="376"/>
    </location>
</feature>
<dbReference type="EMBL" id="KI894019">
    <property type="protein sequence ID" value="OCF27276.1"/>
    <property type="molecule type" value="Genomic_DNA"/>
</dbReference>
<feature type="domain" description="B30.2/SPRY" evidence="2">
    <location>
        <begin position="509"/>
        <end position="715"/>
    </location>
</feature>
<gene>
    <name evidence="3" type="ORF">I302_02117</name>
    <name evidence="4" type="ORF">I302_103417</name>
</gene>
<evidence type="ECO:0000313" key="4">
    <source>
        <dbReference type="EMBL" id="WVW81423.1"/>
    </source>
</evidence>
<feature type="region of interest" description="Disordered" evidence="1">
    <location>
        <begin position="283"/>
        <end position="378"/>
    </location>
</feature>
<feature type="compositionally biased region" description="Polar residues" evidence="1">
    <location>
        <begin position="210"/>
        <end position="226"/>
    </location>
</feature>
<dbReference type="KEGG" id="kbi:30206516"/>
<feature type="compositionally biased region" description="Polar residues" evidence="1">
    <location>
        <begin position="310"/>
        <end position="324"/>
    </location>
</feature>
<reference evidence="4" key="2">
    <citation type="submission" date="2013-07" db="EMBL/GenBank/DDBJ databases">
        <authorList>
            <consortium name="The Broad Institute Genome Sequencing Platform"/>
            <person name="Cuomo C."/>
            <person name="Litvintseva A."/>
            <person name="Chen Y."/>
            <person name="Heitman J."/>
            <person name="Sun S."/>
            <person name="Springer D."/>
            <person name="Dromer F."/>
            <person name="Young S.K."/>
            <person name="Zeng Q."/>
            <person name="Gargeya S."/>
            <person name="Fitzgerald M."/>
            <person name="Abouelleil A."/>
            <person name="Alvarado L."/>
            <person name="Berlin A.M."/>
            <person name="Chapman S.B."/>
            <person name="Dewar J."/>
            <person name="Goldberg J."/>
            <person name="Griggs A."/>
            <person name="Gujja S."/>
            <person name="Hansen M."/>
            <person name="Howarth C."/>
            <person name="Imamovic A."/>
            <person name="Larimer J."/>
            <person name="McCowan C."/>
            <person name="Murphy C."/>
            <person name="Pearson M."/>
            <person name="Priest M."/>
            <person name="Roberts A."/>
            <person name="Saif S."/>
            <person name="Shea T."/>
            <person name="Sykes S."/>
            <person name="Wortman J."/>
            <person name="Nusbaum C."/>
            <person name="Birren B."/>
        </authorList>
    </citation>
    <scope>NUCLEOTIDE SEQUENCE</scope>
    <source>
        <strain evidence="4">CBS 10118</strain>
    </source>
</reference>
<dbReference type="InterPro" id="IPR003877">
    <property type="entry name" value="SPRY_dom"/>
</dbReference>
<accession>A0A1B9G8D3</accession>